<dbReference type="PROSITE" id="PS52016">
    <property type="entry name" value="TONB_DEPENDENT_REC_3"/>
    <property type="match status" value="1"/>
</dbReference>
<dbReference type="InterPro" id="IPR036942">
    <property type="entry name" value="Beta-barrel_TonB_sf"/>
</dbReference>
<keyword evidence="17" id="KW-1185">Reference proteome</keyword>
<keyword evidence="16" id="KW-0675">Receptor</keyword>
<dbReference type="Gene3D" id="2.40.170.20">
    <property type="entry name" value="TonB-dependent receptor, beta-barrel domain"/>
    <property type="match status" value="2"/>
</dbReference>
<evidence type="ECO:0000256" key="3">
    <source>
        <dbReference type="ARBA" id="ARBA00022452"/>
    </source>
</evidence>
<keyword evidence="10 11" id="KW-0998">Cell outer membrane</keyword>
<keyword evidence="13" id="KW-0732">Signal</keyword>
<feature type="chain" id="PRO_5041390561" evidence="13">
    <location>
        <begin position="21"/>
        <end position="826"/>
    </location>
</feature>
<dbReference type="Proteomes" id="UP001161422">
    <property type="component" value="Unassembled WGS sequence"/>
</dbReference>
<dbReference type="AlphaFoldDB" id="A0AA37W0W3"/>
<dbReference type="Pfam" id="PF07715">
    <property type="entry name" value="Plug"/>
    <property type="match status" value="1"/>
</dbReference>
<evidence type="ECO:0000256" key="1">
    <source>
        <dbReference type="ARBA" id="ARBA00004571"/>
    </source>
</evidence>
<proteinExistence type="inferred from homology"/>
<evidence type="ECO:0000259" key="15">
    <source>
        <dbReference type="Pfam" id="PF07715"/>
    </source>
</evidence>
<feature type="domain" description="TonB-dependent receptor-like beta-barrel" evidence="14">
    <location>
        <begin position="312"/>
        <end position="791"/>
    </location>
</feature>
<keyword evidence="4" id="KW-0410">Iron transport</keyword>
<keyword evidence="8 12" id="KW-0798">TonB box</keyword>
<protein>
    <submittedName>
        <fullName evidence="16">TonB-dependent receptor</fullName>
    </submittedName>
</protein>
<dbReference type="PANTHER" id="PTHR32552">
    <property type="entry name" value="FERRICHROME IRON RECEPTOR-RELATED"/>
    <property type="match status" value="1"/>
</dbReference>
<evidence type="ECO:0000313" key="16">
    <source>
        <dbReference type="EMBL" id="GLP96640.1"/>
    </source>
</evidence>
<dbReference type="RefSeq" id="WP_095503968.1">
    <property type="nucleotide sequence ID" value="NZ_BSNC01000005.1"/>
</dbReference>
<dbReference type="InterPro" id="IPR039426">
    <property type="entry name" value="TonB-dep_rcpt-like"/>
</dbReference>
<evidence type="ECO:0000256" key="8">
    <source>
        <dbReference type="ARBA" id="ARBA00023077"/>
    </source>
</evidence>
<evidence type="ECO:0000313" key="17">
    <source>
        <dbReference type="Proteomes" id="UP001161422"/>
    </source>
</evidence>
<reference evidence="16" key="1">
    <citation type="journal article" date="2014" name="Int. J. Syst. Evol. Microbiol.">
        <title>Complete genome sequence of Corynebacterium casei LMG S-19264T (=DSM 44701T), isolated from a smear-ripened cheese.</title>
        <authorList>
            <consortium name="US DOE Joint Genome Institute (JGI-PGF)"/>
            <person name="Walter F."/>
            <person name="Albersmeier A."/>
            <person name="Kalinowski J."/>
            <person name="Ruckert C."/>
        </authorList>
    </citation>
    <scope>NUCLEOTIDE SEQUENCE</scope>
    <source>
        <strain evidence="16">NBRC 101628</strain>
    </source>
</reference>
<dbReference type="SUPFAM" id="SSF56935">
    <property type="entry name" value="Porins"/>
    <property type="match status" value="1"/>
</dbReference>
<evidence type="ECO:0000256" key="6">
    <source>
        <dbReference type="ARBA" id="ARBA00023004"/>
    </source>
</evidence>
<evidence type="ECO:0000256" key="11">
    <source>
        <dbReference type="PROSITE-ProRule" id="PRU01360"/>
    </source>
</evidence>
<organism evidence="16 17">
    <name type="scientific">Paraferrimonas sedimenticola</name>
    <dbReference type="NCBI Taxonomy" id="375674"/>
    <lineage>
        <taxon>Bacteria</taxon>
        <taxon>Pseudomonadati</taxon>
        <taxon>Pseudomonadota</taxon>
        <taxon>Gammaproteobacteria</taxon>
        <taxon>Alteromonadales</taxon>
        <taxon>Ferrimonadaceae</taxon>
        <taxon>Paraferrimonas</taxon>
    </lineage>
</organism>
<evidence type="ECO:0000256" key="5">
    <source>
        <dbReference type="ARBA" id="ARBA00022692"/>
    </source>
</evidence>
<dbReference type="InterPro" id="IPR012910">
    <property type="entry name" value="Plug_dom"/>
</dbReference>
<feature type="signal peptide" evidence="13">
    <location>
        <begin position="1"/>
        <end position="20"/>
    </location>
</feature>
<evidence type="ECO:0000256" key="4">
    <source>
        <dbReference type="ARBA" id="ARBA00022496"/>
    </source>
</evidence>
<evidence type="ECO:0000256" key="7">
    <source>
        <dbReference type="ARBA" id="ARBA00023065"/>
    </source>
</evidence>
<accession>A0AA37W0W3</accession>
<evidence type="ECO:0000256" key="9">
    <source>
        <dbReference type="ARBA" id="ARBA00023136"/>
    </source>
</evidence>
<evidence type="ECO:0000259" key="14">
    <source>
        <dbReference type="Pfam" id="PF00593"/>
    </source>
</evidence>
<keyword evidence="2 11" id="KW-0813">Transport</keyword>
<dbReference type="PANTHER" id="PTHR32552:SF81">
    <property type="entry name" value="TONB-DEPENDENT OUTER MEMBRANE RECEPTOR"/>
    <property type="match status" value="1"/>
</dbReference>
<evidence type="ECO:0000256" key="13">
    <source>
        <dbReference type="SAM" id="SignalP"/>
    </source>
</evidence>
<evidence type="ECO:0000256" key="2">
    <source>
        <dbReference type="ARBA" id="ARBA00022448"/>
    </source>
</evidence>
<keyword evidence="7" id="KW-0406">Ion transport</keyword>
<keyword evidence="3 11" id="KW-1134">Transmembrane beta strand</keyword>
<keyword evidence="6" id="KW-0408">Iron</keyword>
<comment type="subcellular location">
    <subcellularLocation>
        <location evidence="1 11">Cell outer membrane</location>
        <topology evidence="1 11">Multi-pass membrane protein</topology>
    </subcellularLocation>
</comment>
<comment type="similarity">
    <text evidence="11 12">Belongs to the TonB-dependent receptor family.</text>
</comment>
<sequence>MRLSYLAVAVLGAISSQGLAQESEQSAFEVIEVTAQKRVERIQDVGISITAINGDELEDLGAFQASAITEFIPNMEMAWSEDSGIPIFVIRGVGLQDYNTNNTPNTAVVVDDVYQPYGIYTAFSMFDTERVEVLKGPQGGLYGRNSTGGAVSFTSKKPEMGTTEANAAVDFGNYNTINVRAGASLPLGDIAAIRVALQTDNSDGYYYNTFLNRNQGGKDKQQARVTLSLEPTENFRADVRYTYGRDKTEASIPEVVGLLDPNASWEGPLFGLPGLPPMNIPYNPDGTIAWCDPVVNTGIPDSTCINMNRAAPDGDPYRGADARVHPNDDRFDSLSLNIAWDFGNHSLASITNQSKMQFKHRNGIGSVGLGPGQDQDGWEQASRDYGRINGGDLNEMYVTQYNSDTKSWSQELRLLSNYSGDFNWMLGAVYAQDDIDELRSCSFAANLYADWIQFPGCGTMAYRQETKVASAYAQIDYSITETLSTTIDFRYTHEKKDYMGDVFVNDGTWICTVNGLNTTDPNNPAYCANFIAWDPDTGLYDLARNNQAKYDEKDPSWKVNLDWKVTPETLLYASVGSTFKSGGFFGGFLTNPNAIRPYKPERNNGVELGFKSTIENARLQINGALFSYDYKNFQSQLQEVDPASGATFNGLRNLGDVKMAGAELDLRWLPTDAWDLRAAVGLLDTKVDKVAEFESDNIGITSIFGEVQNVEGNELNNAPKFSANLIARYNFNLSSNLGGFVQVDASYKDDYWLSISNEPIHKQKGYGLVNARAEIFSPSDNWSVAIWGRNLSGEAYRTTFYLDGLDSGYSEYNAPRTYGVTLAYTY</sequence>
<keyword evidence="9 11" id="KW-0472">Membrane</keyword>
<dbReference type="Pfam" id="PF00593">
    <property type="entry name" value="TonB_dep_Rec_b-barrel"/>
    <property type="match status" value="1"/>
</dbReference>
<keyword evidence="5 11" id="KW-0812">Transmembrane</keyword>
<reference evidence="16" key="2">
    <citation type="submission" date="2023-01" db="EMBL/GenBank/DDBJ databases">
        <title>Draft genome sequence of Paraferrimonas sedimenticola strain NBRC 101628.</title>
        <authorList>
            <person name="Sun Q."/>
            <person name="Mori K."/>
        </authorList>
    </citation>
    <scope>NUCLEOTIDE SEQUENCE</scope>
    <source>
        <strain evidence="16">NBRC 101628</strain>
    </source>
</reference>
<name>A0AA37W0W3_9GAMM</name>
<comment type="caution">
    <text evidence="16">The sequence shown here is derived from an EMBL/GenBank/DDBJ whole genome shotgun (WGS) entry which is preliminary data.</text>
</comment>
<evidence type="ECO:0000256" key="12">
    <source>
        <dbReference type="RuleBase" id="RU003357"/>
    </source>
</evidence>
<gene>
    <name evidence="16" type="ORF">GCM10007895_19460</name>
</gene>
<dbReference type="InterPro" id="IPR000531">
    <property type="entry name" value="Beta-barrel_TonB"/>
</dbReference>
<dbReference type="GO" id="GO:0006826">
    <property type="term" value="P:iron ion transport"/>
    <property type="evidence" value="ECO:0007669"/>
    <property type="project" value="UniProtKB-KW"/>
</dbReference>
<dbReference type="GO" id="GO:0009279">
    <property type="term" value="C:cell outer membrane"/>
    <property type="evidence" value="ECO:0007669"/>
    <property type="project" value="UniProtKB-SubCell"/>
</dbReference>
<evidence type="ECO:0000256" key="10">
    <source>
        <dbReference type="ARBA" id="ARBA00023237"/>
    </source>
</evidence>
<dbReference type="EMBL" id="BSNC01000005">
    <property type="protein sequence ID" value="GLP96640.1"/>
    <property type="molecule type" value="Genomic_DNA"/>
</dbReference>
<feature type="domain" description="TonB-dependent receptor plug" evidence="15">
    <location>
        <begin position="42"/>
        <end position="150"/>
    </location>
</feature>